<dbReference type="Proteomes" id="UP000757232">
    <property type="component" value="Unassembled WGS sequence"/>
</dbReference>
<sequence>MSRSNKLLYTARAGSEQVLTPRTPRSRAGRAEEALFDADGDENIQFANYYEMDGVHQRAPLLASSASTTFPQRRLAGTSKAKLFKADFDGVGVDWDLIARRLPLLAGLASVLFLAILVIMSVEKPETLHTYLHGSPSPTSHANTSHTMAILSYENYTSFPLTPLEYRQECYKFLAGMKGPMGTYWHIPPGGPMDVEHKEDSRVCKSTITYMLDGYVGLAADLALMAQVAGLAREVINSRTALFHFGHHFMDEFEDPYARELRRAKPIFQRSATSFAHTIRPNAVNAELIQAARREIGAPYLAAHVRHGDRKTEGWEFHGGYVPLGDYVEAVSDTWERVERMDLEDATEPVVWIASDDPDARDDLVKRLTDPDGVNVTRVYSLATSDNEELRDIASPEPYVQPEFNAIPPEDRIRLTRGAVVDLALVSGLWSWDDQTIQTGQKARLEGVVCTISSNFCKLSAVGLGWERAFGFLPGDSDKQAMAMDDNRKRWVELDLKGAVTPVWRAFELF</sequence>
<keyword evidence="1" id="KW-0472">Membrane</keyword>
<gene>
    <name evidence="2" type="ORF">A7U60_g5812</name>
</gene>
<dbReference type="Gene3D" id="3.40.50.11350">
    <property type="match status" value="1"/>
</dbReference>
<reference evidence="2" key="1">
    <citation type="submission" date="2016-06" db="EMBL/GenBank/DDBJ databases">
        <title>Draft Genome sequence of the fungus Inonotus baumii.</title>
        <authorList>
            <person name="Zhu H."/>
            <person name="Lin W."/>
        </authorList>
    </citation>
    <scope>NUCLEOTIDE SEQUENCE</scope>
    <source>
        <strain evidence="2">821</strain>
    </source>
</reference>
<dbReference type="EMBL" id="LNZH02000195">
    <property type="protein sequence ID" value="OCB87077.1"/>
    <property type="molecule type" value="Genomic_DNA"/>
</dbReference>
<evidence type="ECO:0000313" key="2">
    <source>
        <dbReference type="EMBL" id="OCB87077.1"/>
    </source>
</evidence>
<organism evidence="2 3">
    <name type="scientific">Sanghuangporus baumii</name>
    <name type="common">Phellinus baumii</name>
    <dbReference type="NCBI Taxonomy" id="108892"/>
    <lineage>
        <taxon>Eukaryota</taxon>
        <taxon>Fungi</taxon>
        <taxon>Dikarya</taxon>
        <taxon>Basidiomycota</taxon>
        <taxon>Agaricomycotina</taxon>
        <taxon>Agaricomycetes</taxon>
        <taxon>Hymenochaetales</taxon>
        <taxon>Hymenochaetaceae</taxon>
        <taxon>Sanghuangporus</taxon>
    </lineage>
</organism>
<evidence type="ECO:0000256" key="1">
    <source>
        <dbReference type="SAM" id="Phobius"/>
    </source>
</evidence>
<feature type="transmembrane region" description="Helical" evidence="1">
    <location>
        <begin position="102"/>
        <end position="122"/>
    </location>
</feature>
<accession>A0A9Q5N2Z0</accession>
<protein>
    <submittedName>
        <fullName evidence="2">Uncharacterized protein</fullName>
    </submittedName>
</protein>
<keyword evidence="3" id="KW-1185">Reference proteome</keyword>
<dbReference type="AlphaFoldDB" id="A0A9Q5N2Z0"/>
<evidence type="ECO:0000313" key="3">
    <source>
        <dbReference type="Proteomes" id="UP000757232"/>
    </source>
</evidence>
<keyword evidence="1" id="KW-1133">Transmembrane helix</keyword>
<proteinExistence type="predicted"/>
<keyword evidence="1" id="KW-0812">Transmembrane</keyword>
<dbReference type="OrthoDB" id="2392789at2759"/>
<name>A0A9Q5N2Z0_SANBA</name>
<comment type="caution">
    <text evidence="2">The sequence shown here is derived from an EMBL/GenBank/DDBJ whole genome shotgun (WGS) entry which is preliminary data.</text>
</comment>